<feature type="compositionally biased region" description="Acidic residues" evidence="1">
    <location>
        <begin position="64"/>
        <end position="79"/>
    </location>
</feature>
<name>A0A834UKS8_MARMO</name>
<dbReference type="Proteomes" id="UP000662637">
    <property type="component" value="Unassembled WGS sequence"/>
</dbReference>
<feature type="transmembrane region" description="Helical" evidence="2">
    <location>
        <begin position="89"/>
        <end position="114"/>
    </location>
</feature>
<evidence type="ECO:0000313" key="4">
    <source>
        <dbReference type="Proteomes" id="UP000662637"/>
    </source>
</evidence>
<protein>
    <submittedName>
        <fullName evidence="3">Uncharacterized protein</fullName>
    </submittedName>
</protein>
<organism evidence="3 4">
    <name type="scientific">Marmota monax</name>
    <name type="common">Woodchuck</name>
    <dbReference type="NCBI Taxonomy" id="9995"/>
    <lineage>
        <taxon>Eukaryota</taxon>
        <taxon>Metazoa</taxon>
        <taxon>Chordata</taxon>
        <taxon>Craniata</taxon>
        <taxon>Vertebrata</taxon>
        <taxon>Euteleostomi</taxon>
        <taxon>Mammalia</taxon>
        <taxon>Eutheria</taxon>
        <taxon>Euarchontoglires</taxon>
        <taxon>Glires</taxon>
        <taxon>Rodentia</taxon>
        <taxon>Sciuromorpha</taxon>
        <taxon>Sciuridae</taxon>
        <taxon>Xerinae</taxon>
        <taxon>Marmotini</taxon>
        <taxon>Marmota</taxon>
    </lineage>
</organism>
<keyword evidence="2" id="KW-0472">Membrane</keyword>
<feature type="transmembrane region" description="Helical" evidence="2">
    <location>
        <begin position="120"/>
        <end position="147"/>
    </location>
</feature>
<comment type="caution">
    <text evidence="3">The sequence shown here is derived from an EMBL/GenBank/DDBJ whole genome shotgun (WGS) entry which is preliminary data.</text>
</comment>
<evidence type="ECO:0000256" key="1">
    <source>
        <dbReference type="SAM" id="MobiDB-lite"/>
    </source>
</evidence>
<reference evidence="3" key="1">
    <citation type="submission" date="2020-08" db="EMBL/GenBank/DDBJ databases">
        <authorList>
            <person name="Shumante A."/>
            <person name="Zimin A.V."/>
            <person name="Puiu D."/>
            <person name="Salzberg S.L."/>
        </authorList>
    </citation>
    <scope>NUCLEOTIDE SEQUENCE</scope>
    <source>
        <strain evidence="3">WC2-LM</strain>
        <tissue evidence="3">Liver</tissue>
    </source>
</reference>
<keyword evidence="2" id="KW-0812">Transmembrane</keyword>
<evidence type="ECO:0000256" key="2">
    <source>
        <dbReference type="SAM" id="Phobius"/>
    </source>
</evidence>
<dbReference type="AlphaFoldDB" id="A0A834UKS8"/>
<feature type="compositionally biased region" description="Acidic residues" evidence="1">
    <location>
        <begin position="40"/>
        <end position="57"/>
    </location>
</feature>
<keyword evidence="2" id="KW-1133">Transmembrane helix</keyword>
<feature type="compositionally biased region" description="Gly residues" evidence="1">
    <location>
        <begin position="26"/>
        <end position="35"/>
    </location>
</feature>
<evidence type="ECO:0000313" key="3">
    <source>
        <dbReference type="EMBL" id="KAF7462747.1"/>
    </source>
</evidence>
<proteinExistence type="predicted"/>
<accession>A0A834UKS8</accession>
<feature type="region of interest" description="Disordered" evidence="1">
    <location>
        <begin position="11"/>
        <end position="79"/>
    </location>
</feature>
<sequence>MLRMVVVVTMDGCGGNGGDESDDGGGNDGDGGNNGNDGNSGDDGDGEDGGNDGEDGDNGGIDGGDGDGGDGGDDGDGGDVEMVEMVVRVVIVVMVMMEMMEMVLMLMMMAMVMVEMVEMVVIVVMMEMLEMVVMVAIVVMVVMIVMVRDDGDVIRSEGNGEAEDNRQKTVESKEVFPECLALEPVSLQMKRGDTPKGTDYGTLCHQGPLGSVGIPDSERRSGSATKPQRFTLFSDASSVSLGKTRIKLFLMMGNKLILLEEKSQLWTHGLPAAAQLALFD</sequence>
<dbReference type="EMBL" id="WJEC01008319">
    <property type="protein sequence ID" value="KAF7462747.1"/>
    <property type="molecule type" value="Genomic_DNA"/>
</dbReference>
<gene>
    <name evidence="3" type="ORF">GHT09_011525</name>
</gene>